<dbReference type="PROSITE" id="PS51918">
    <property type="entry name" value="RADICAL_SAM"/>
    <property type="match status" value="1"/>
</dbReference>
<keyword evidence="3" id="KW-0479">Metal-binding</keyword>
<evidence type="ECO:0000256" key="5">
    <source>
        <dbReference type="ARBA" id="ARBA00023014"/>
    </source>
</evidence>
<dbReference type="SFLD" id="SFLDS00029">
    <property type="entry name" value="Radical_SAM"/>
    <property type="match status" value="1"/>
</dbReference>
<dbReference type="Gene3D" id="3.20.20.70">
    <property type="entry name" value="Aldolase class I"/>
    <property type="match status" value="1"/>
</dbReference>
<reference evidence="7 8" key="1">
    <citation type="submission" date="2020-04" db="EMBL/GenBank/DDBJ databases">
        <authorList>
            <consortium name="Desulfovibrio sp. FSS-1 genome sequencing consortium"/>
            <person name="Shimoshige H."/>
            <person name="Kobayashi H."/>
            <person name="Maekawa T."/>
        </authorList>
    </citation>
    <scope>NUCLEOTIDE SEQUENCE [LARGE SCALE GENOMIC DNA]</scope>
    <source>
        <strain evidence="7 8">SIID29052-01</strain>
    </source>
</reference>
<sequence>MFHDEKDLPGDSRICVYGAGSRAARLLRRLAANRPDLEVACVVDSFSDGGMFEGLPLRNVAHLAEETFDYLVVSAYRYDEVVRTLSARGLSPRYYVHVDCDPPAASPELLTAPPRERRQVLDQFEALSRRRTGQVNVTLTNACNSRCVFCAYPGYTEPRAVMTREHFARLASSMAAHGELTMDFSPLIGESLLDPGLADKIRHARQAGIQRLLITSNGLLLGRDEALLQLLLSECETISVSTPGLSREAYRRIFRVDAFRQVLDGLRQVAAVKRRLGGGAHVNLCLRSPRPPQAALDDEGFRELLPFIKEGLLFFDPGDGCVEFDNWSGALVAGQLPEGLRLKPPAVTPGAPPCDFILRGACTALPDGSLRLCPCRFLETLRDDLVIADPDHPDPLAALHGPRHERIVLDWLDGRLPRACAGCSLYRPCAEQNT</sequence>
<dbReference type="SFLD" id="SFLDG01067">
    <property type="entry name" value="SPASM/twitch_domain_containing"/>
    <property type="match status" value="1"/>
</dbReference>
<evidence type="ECO:0000256" key="2">
    <source>
        <dbReference type="ARBA" id="ARBA00022691"/>
    </source>
</evidence>
<gene>
    <name evidence="7" type="primary">pqqE_4</name>
    <name evidence="7" type="ORF">NNJEOMEG_02779</name>
</gene>
<evidence type="ECO:0000256" key="1">
    <source>
        <dbReference type="ARBA" id="ARBA00001966"/>
    </source>
</evidence>
<accession>A0A6V8LWE9</accession>
<dbReference type="GO" id="GO:0003824">
    <property type="term" value="F:catalytic activity"/>
    <property type="evidence" value="ECO:0007669"/>
    <property type="project" value="InterPro"/>
</dbReference>
<evidence type="ECO:0000259" key="6">
    <source>
        <dbReference type="PROSITE" id="PS51918"/>
    </source>
</evidence>
<dbReference type="InterPro" id="IPR013785">
    <property type="entry name" value="Aldolase_TIM"/>
</dbReference>
<dbReference type="InterPro" id="IPR058240">
    <property type="entry name" value="rSAM_sf"/>
</dbReference>
<dbReference type="AlphaFoldDB" id="A0A6V8LWE9"/>
<dbReference type="Pfam" id="PF04055">
    <property type="entry name" value="Radical_SAM"/>
    <property type="match status" value="1"/>
</dbReference>
<keyword evidence="8" id="KW-1185">Reference proteome</keyword>
<evidence type="ECO:0000256" key="4">
    <source>
        <dbReference type="ARBA" id="ARBA00023004"/>
    </source>
</evidence>
<dbReference type="PANTHER" id="PTHR11228:SF7">
    <property type="entry name" value="PQQA PEPTIDE CYCLASE"/>
    <property type="match status" value="1"/>
</dbReference>
<feature type="domain" description="Radical SAM core" evidence="6">
    <location>
        <begin position="129"/>
        <end position="355"/>
    </location>
</feature>
<organism evidence="7 8">
    <name type="scientific">Fundidesulfovibrio magnetotacticus</name>
    <dbReference type="NCBI Taxonomy" id="2730080"/>
    <lineage>
        <taxon>Bacteria</taxon>
        <taxon>Pseudomonadati</taxon>
        <taxon>Thermodesulfobacteriota</taxon>
        <taxon>Desulfovibrionia</taxon>
        <taxon>Desulfovibrionales</taxon>
        <taxon>Desulfovibrionaceae</taxon>
        <taxon>Fundidesulfovibrio</taxon>
    </lineage>
</organism>
<dbReference type="PANTHER" id="PTHR11228">
    <property type="entry name" value="RADICAL SAM DOMAIN PROTEIN"/>
    <property type="match status" value="1"/>
</dbReference>
<proteinExistence type="predicted"/>
<dbReference type="InterPro" id="IPR007197">
    <property type="entry name" value="rSAM"/>
</dbReference>
<dbReference type="Proteomes" id="UP000494245">
    <property type="component" value="Unassembled WGS sequence"/>
</dbReference>
<evidence type="ECO:0000256" key="3">
    <source>
        <dbReference type="ARBA" id="ARBA00022723"/>
    </source>
</evidence>
<evidence type="ECO:0000313" key="8">
    <source>
        <dbReference type="Proteomes" id="UP000494245"/>
    </source>
</evidence>
<keyword evidence="5" id="KW-0411">Iron-sulfur</keyword>
<comment type="cofactor">
    <cofactor evidence="1">
        <name>[4Fe-4S] cluster</name>
        <dbReference type="ChEBI" id="CHEBI:49883"/>
    </cofactor>
</comment>
<dbReference type="Gene3D" id="3.40.50.720">
    <property type="entry name" value="NAD(P)-binding Rossmann-like Domain"/>
    <property type="match status" value="1"/>
</dbReference>
<comment type="caution">
    <text evidence="7">The sequence shown here is derived from an EMBL/GenBank/DDBJ whole genome shotgun (WGS) entry which is preliminary data.</text>
</comment>
<dbReference type="SUPFAM" id="SSF102114">
    <property type="entry name" value="Radical SAM enzymes"/>
    <property type="match status" value="1"/>
</dbReference>
<keyword evidence="4" id="KW-0408">Iron</keyword>
<dbReference type="GO" id="GO:0051536">
    <property type="term" value="F:iron-sulfur cluster binding"/>
    <property type="evidence" value="ECO:0007669"/>
    <property type="project" value="UniProtKB-KW"/>
</dbReference>
<protein>
    <submittedName>
        <fullName evidence="7">Coenzyme PQQ synthesis protein E</fullName>
    </submittedName>
</protein>
<name>A0A6V8LWE9_9BACT</name>
<keyword evidence="2" id="KW-0949">S-adenosyl-L-methionine</keyword>
<evidence type="ECO:0000313" key="7">
    <source>
        <dbReference type="EMBL" id="GFK94931.1"/>
    </source>
</evidence>
<dbReference type="RefSeq" id="WP_173085497.1">
    <property type="nucleotide sequence ID" value="NZ_BLTE01000013.1"/>
</dbReference>
<dbReference type="GO" id="GO:0046872">
    <property type="term" value="F:metal ion binding"/>
    <property type="evidence" value="ECO:0007669"/>
    <property type="project" value="UniProtKB-KW"/>
</dbReference>
<dbReference type="EMBL" id="BLTE01000013">
    <property type="protein sequence ID" value="GFK94931.1"/>
    <property type="molecule type" value="Genomic_DNA"/>
</dbReference>
<dbReference type="CDD" id="cd01335">
    <property type="entry name" value="Radical_SAM"/>
    <property type="match status" value="1"/>
</dbReference>
<reference evidence="7 8" key="2">
    <citation type="submission" date="2020-05" db="EMBL/GenBank/DDBJ databases">
        <title>Draft genome sequence of Desulfovibrio sp. strainFSS-1.</title>
        <authorList>
            <person name="Shimoshige H."/>
            <person name="Kobayashi H."/>
            <person name="Maekawa T."/>
        </authorList>
    </citation>
    <scope>NUCLEOTIDE SEQUENCE [LARGE SCALE GENOMIC DNA]</scope>
    <source>
        <strain evidence="7 8">SIID29052-01</strain>
    </source>
</reference>
<dbReference type="InterPro" id="IPR050377">
    <property type="entry name" value="Radical_SAM_PqqE_MftC-like"/>
</dbReference>